<keyword evidence="4" id="KW-1185">Reference proteome</keyword>
<dbReference type="CDD" id="cd13836">
    <property type="entry name" value="IHF_B"/>
    <property type="match status" value="1"/>
</dbReference>
<comment type="similarity">
    <text evidence="2">Belongs to the bacterial histone-like protein family.</text>
</comment>
<dbReference type="PRINTS" id="PR01727">
    <property type="entry name" value="DNABINDINGHU"/>
</dbReference>
<evidence type="ECO:0008006" key="5">
    <source>
        <dbReference type="Google" id="ProtNLM"/>
    </source>
</evidence>
<dbReference type="SMART" id="SM00411">
    <property type="entry name" value="BHL"/>
    <property type="match status" value="1"/>
</dbReference>
<name>A0ABP0VGF9_9BRYO</name>
<dbReference type="Proteomes" id="UP001497444">
    <property type="component" value="Unassembled WGS sequence"/>
</dbReference>
<dbReference type="PANTHER" id="PTHR33175">
    <property type="entry name" value="DNA-BINDING PROTEIN HU"/>
    <property type="match status" value="1"/>
</dbReference>
<accession>A0ABP0VGF9</accession>
<protein>
    <recommendedName>
        <fullName evidence="5">Integration host factor subunit beta</fullName>
    </recommendedName>
</protein>
<gene>
    <name evidence="3" type="ORF">CSSPJE1EN1_LOCUS28640</name>
</gene>
<organism evidence="3 4">
    <name type="scientific">Sphagnum jensenii</name>
    <dbReference type="NCBI Taxonomy" id="128206"/>
    <lineage>
        <taxon>Eukaryota</taxon>
        <taxon>Viridiplantae</taxon>
        <taxon>Streptophyta</taxon>
        <taxon>Embryophyta</taxon>
        <taxon>Bryophyta</taxon>
        <taxon>Sphagnophytina</taxon>
        <taxon>Sphagnopsida</taxon>
        <taxon>Sphagnales</taxon>
        <taxon>Sphagnaceae</taxon>
        <taxon>Sphagnum</taxon>
    </lineage>
</organism>
<evidence type="ECO:0000256" key="1">
    <source>
        <dbReference type="ARBA" id="ARBA00023125"/>
    </source>
</evidence>
<dbReference type="EMBL" id="CAXAQS010000803">
    <property type="protein sequence ID" value="CAK9253262.1"/>
    <property type="molecule type" value="Genomic_DNA"/>
</dbReference>
<dbReference type="Pfam" id="PF00216">
    <property type="entry name" value="Bac_DNA_binding"/>
    <property type="match status" value="1"/>
</dbReference>
<keyword evidence="1" id="KW-0238">DNA-binding</keyword>
<dbReference type="SUPFAM" id="SSF47729">
    <property type="entry name" value="IHF-like DNA-binding proteins"/>
    <property type="match status" value="1"/>
</dbReference>
<dbReference type="InterPro" id="IPR020816">
    <property type="entry name" value="Histone-like_DNA-bd_CS"/>
</dbReference>
<proteinExistence type="inferred from homology"/>
<dbReference type="PANTHER" id="PTHR33175:SF5">
    <property type="entry name" value="INTEGRATION HOST FACTOR SUBUNIT BETA"/>
    <property type="match status" value="1"/>
</dbReference>
<dbReference type="InterPro" id="IPR010992">
    <property type="entry name" value="IHF-like_DNA-bd_dom_sf"/>
</dbReference>
<feature type="non-terminal residue" evidence="3">
    <location>
        <position position="94"/>
    </location>
</feature>
<reference evidence="3" key="1">
    <citation type="submission" date="2024-02" db="EMBL/GenBank/DDBJ databases">
        <authorList>
            <consortium name="ELIXIR-Norway"/>
            <consortium name="Elixir Norway"/>
        </authorList>
    </citation>
    <scope>NUCLEOTIDE SEQUENCE</scope>
</reference>
<dbReference type="PROSITE" id="PS00045">
    <property type="entry name" value="HISTONE_LIKE"/>
    <property type="match status" value="1"/>
</dbReference>
<sequence length="94" mass="10730">MTKSELINSIAKKYPNLGTSDIKKLVDVIFAEFTKALVKGDRVEIRGFGSISVRRRQSRAARNPKTNETIPLAERNVVYFRMGKEFFNKLNPVN</sequence>
<dbReference type="Gene3D" id="4.10.520.10">
    <property type="entry name" value="IHF-like DNA-binding proteins"/>
    <property type="match status" value="1"/>
</dbReference>
<dbReference type="InterPro" id="IPR000119">
    <property type="entry name" value="Hist_DNA-bd"/>
</dbReference>
<evidence type="ECO:0000313" key="3">
    <source>
        <dbReference type="EMBL" id="CAK9253262.1"/>
    </source>
</evidence>
<evidence type="ECO:0000256" key="2">
    <source>
        <dbReference type="RuleBase" id="RU003939"/>
    </source>
</evidence>
<comment type="caution">
    <text evidence="3">The sequence shown here is derived from an EMBL/GenBank/DDBJ whole genome shotgun (WGS) entry which is preliminary data.</text>
</comment>
<evidence type="ECO:0000313" key="4">
    <source>
        <dbReference type="Proteomes" id="UP001497444"/>
    </source>
</evidence>